<dbReference type="Gene3D" id="3.90.180.10">
    <property type="entry name" value="Medium-chain alcohol dehydrogenases, catalytic domain"/>
    <property type="match status" value="1"/>
</dbReference>
<proteinExistence type="predicted"/>
<dbReference type="InterPro" id="IPR020843">
    <property type="entry name" value="ER"/>
</dbReference>
<dbReference type="InterPro" id="IPR013154">
    <property type="entry name" value="ADH-like_N"/>
</dbReference>
<dbReference type="SUPFAM" id="SSF50129">
    <property type="entry name" value="GroES-like"/>
    <property type="match status" value="1"/>
</dbReference>
<gene>
    <name evidence="3" type="ORF">Dsi01nite_030980</name>
</gene>
<dbReference type="Pfam" id="PF08240">
    <property type="entry name" value="ADH_N"/>
    <property type="match status" value="1"/>
</dbReference>
<dbReference type="InterPro" id="IPR036291">
    <property type="entry name" value="NAD(P)-bd_dom_sf"/>
</dbReference>
<evidence type="ECO:0000313" key="3">
    <source>
        <dbReference type="EMBL" id="GIG45057.1"/>
    </source>
</evidence>
<dbReference type="GO" id="GO:0016491">
    <property type="term" value="F:oxidoreductase activity"/>
    <property type="evidence" value="ECO:0007669"/>
    <property type="project" value="InterPro"/>
</dbReference>
<dbReference type="SUPFAM" id="SSF51735">
    <property type="entry name" value="NAD(P)-binding Rossmann-fold domains"/>
    <property type="match status" value="1"/>
</dbReference>
<evidence type="ECO:0000256" key="1">
    <source>
        <dbReference type="SAM" id="MobiDB-lite"/>
    </source>
</evidence>
<keyword evidence="4" id="KW-1185">Reference proteome</keyword>
<dbReference type="InterPro" id="IPR011032">
    <property type="entry name" value="GroES-like_sf"/>
</dbReference>
<comment type="caution">
    <text evidence="3">The sequence shown here is derived from an EMBL/GenBank/DDBJ whole genome shotgun (WGS) entry which is preliminary data.</text>
</comment>
<evidence type="ECO:0000313" key="4">
    <source>
        <dbReference type="Proteomes" id="UP000660611"/>
    </source>
</evidence>
<sequence>MQALISRAGDPTPRVEQLDPRDLGPDEVRVAVAAAGFTLYDAAAAADNAMLGLPDVVGLGFDFSGTVTEIGADVAGVVVGDRVAGLHGDVTARSRAHASEVVVPAASLAPVPEPLTLEAAAAVTLSALAARQALDLLGEGRGRLLVTGGAGGVGSWAVALGVRDGWEVDALVRPGTEAVALAAGASSVVAEVPSAAYDAVVDAGALQQAALAAVRDGGRFVGVKPGRDVAAERGVTVATVLTRPDGAALADLLGLAAKGHAPIRIAATRPLTQAAELYAAAMAAPGSDGRWLLIP</sequence>
<dbReference type="AlphaFoldDB" id="A0A919U7W5"/>
<feature type="region of interest" description="Disordered" evidence="1">
    <location>
        <begin position="1"/>
        <end position="22"/>
    </location>
</feature>
<protein>
    <recommendedName>
        <fullName evidence="2">Enoyl reductase (ER) domain-containing protein</fullName>
    </recommendedName>
</protein>
<dbReference type="PANTHER" id="PTHR43482">
    <property type="entry name" value="PROTEIN AST1-RELATED"/>
    <property type="match status" value="1"/>
</dbReference>
<dbReference type="SMART" id="SM00829">
    <property type="entry name" value="PKS_ER"/>
    <property type="match status" value="1"/>
</dbReference>
<name>A0A919U7W5_9ACTN</name>
<reference evidence="3" key="1">
    <citation type="submission" date="2021-01" db="EMBL/GenBank/DDBJ databases">
        <title>Whole genome shotgun sequence of Dactylosporangium siamense NBRC 106093.</title>
        <authorList>
            <person name="Komaki H."/>
            <person name="Tamura T."/>
        </authorList>
    </citation>
    <scope>NUCLEOTIDE SEQUENCE</scope>
    <source>
        <strain evidence="3">NBRC 106093</strain>
    </source>
</reference>
<dbReference type="EMBL" id="BONQ01000049">
    <property type="protein sequence ID" value="GIG45057.1"/>
    <property type="molecule type" value="Genomic_DNA"/>
</dbReference>
<organism evidence="3 4">
    <name type="scientific">Dactylosporangium siamense</name>
    <dbReference type="NCBI Taxonomy" id="685454"/>
    <lineage>
        <taxon>Bacteria</taxon>
        <taxon>Bacillati</taxon>
        <taxon>Actinomycetota</taxon>
        <taxon>Actinomycetes</taxon>
        <taxon>Micromonosporales</taxon>
        <taxon>Micromonosporaceae</taxon>
        <taxon>Dactylosporangium</taxon>
    </lineage>
</organism>
<dbReference type="RefSeq" id="WP_203846865.1">
    <property type="nucleotide sequence ID" value="NZ_BAAAVW010000009.1"/>
</dbReference>
<accession>A0A919U7W5</accession>
<evidence type="ECO:0000259" key="2">
    <source>
        <dbReference type="SMART" id="SM00829"/>
    </source>
</evidence>
<dbReference type="Gene3D" id="3.40.50.720">
    <property type="entry name" value="NAD(P)-binding Rossmann-like Domain"/>
    <property type="match status" value="1"/>
</dbReference>
<feature type="domain" description="Enoyl reductase (ER)" evidence="2">
    <location>
        <begin position="9"/>
        <end position="293"/>
    </location>
</feature>
<dbReference type="PANTHER" id="PTHR43482:SF1">
    <property type="entry name" value="PROTEIN AST1-RELATED"/>
    <property type="match status" value="1"/>
</dbReference>
<dbReference type="Proteomes" id="UP000660611">
    <property type="component" value="Unassembled WGS sequence"/>
</dbReference>
<dbReference type="InterPro" id="IPR052585">
    <property type="entry name" value="Lipid_raft_assoc_Zn_ADH"/>
</dbReference>